<gene>
    <name evidence="2" type="ORF">HNP84_009576</name>
</gene>
<dbReference type="Proteomes" id="UP000578449">
    <property type="component" value="Unassembled WGS sequence"/>
</dbReference>
<evidence type="ECO:0000313" key="3">
    <source>
        <dbReference type="Proteomes" id="UP000578449"/>
    </source>
</evidence>
<feature type="region of interest" description="Disordered" evidence="1">
    <location>
        <begin position="1"/>
        <end position="34"/>
    </location>
</feature>
<name>A0A840PL45_9ACTN</name>
<dbReference type="EMBL" id="JACHGN010000033">
    <property type="protein sequence ID" value="MBB5139812.1"/>
    <property type="molecule type" value="Genomic_DNA"/>
</dbReference>
<sequence length="34" mass="3309">MNIVPGGISSGVPVSDHGSFITGAGIRSDGGTHQ</sequence>
<organism evidence="2 3">
    <name type="scientific">Thermocatellispora tengchongensis</name>
    <dbReference type="NCBI Taxonomy" id="1073253"/>
    <lineage>
        <taxon>Bacteria</taxon>
        <taxon>Bacillati</taxon>
        <taxon>Actinomycetota</taxon>
        <taxon>Actinomycetes</taxon>
        <taxon>Streptosporangiales</taxon>
        <taxon>Streptosporangiaceae</taxon>
        <taxon>Thermocatellispora</taxon>
    </lineage>
</organism>
<dbReference type="AlphaFoldDB" id="A0A840PL45"/>
<keyword evidence="3" id="KW-1185">Reference proteome</keyword>
<evidence type="ECO:0000313" key="2">
    <source>
        <dbReference type="EMBL" id="MBB5139812.1"/>
    </source>
</evidence>
<evidence type="ECO:0000256" key="1">
    <source>
        <dbReference type="SAM" id="MobiDB-lite"/>
    </source>
</evidence>
<reference evidence="2 3" key="1">
    <citation type="submission" date="2020-08" db="EMBL/GenBank/DDBJ databases">
        <title>Genomic Encyclopedia of Type Strains, Phase IV (KMG-IV): sequencing the most valuable type-strain genomes for metagenomic binning, comparative biology and taxonomic classification.</title>
        <authorList>
            <person name="Goeker M."/>
        </authorList>
    </citation>
    <scope>NUCLEOTIDE SEQUENCE [LARGE SCALE GENOMIC DNA]</scope>
    <source>
        <strain evidence="2 3">DSM 45615</strain>
    </source>
</reference>
<protein>
    <submittedName>
        <fullName evidence="2">Uncharacterized protein</fullName>
    </submittedName>
</protein>
<proteinExistence type="predicted"/>
<accession>A0A840PL45</accession>
<comment type="caution">
    <text evidence="2">The sequence shown here is derived from an EMBL/GenBank/DDBJ whole genome shotgun (WGS) entry which is preliminary data.</text>
</comment>